<gene>
    <name evidence="1" type="ORF">SBF1_270002</name>
</gene>
<evidence type="ECO:0000313" key="1">
    <source>
        <dbReference type="EMBL" id="SPF42979.1"/>
    </source>
</evidence>
<dbReference type="EMBL" id="OMOF01000190">
    <property type="protein sequence ID" value="SPF42979.1"/>
    <property type="molecule type" value="Genomic_DNA"/>
</dbReference>
<organism evidence="1 2">
    <name type="scientific">Candidatus Desulfosporosinus infrequens</name>
    <dbReference type="NCBI Taxonomy" id="2043169"/>
    <lineage>
        <taxon>Bacteria</taxon>
        <taxon>Bacillati</taxon>
        <taxon>Bacillota</taxon>
        <taxon>Clostridia</taxon>
        <taxon>Eubacteriales</taxon>
        <taxon>Desulfitobacteriaceae</taxon>
        <taxon>Desulfosporosinus</taxon>
    </lineage>
</organism>
<accession>A0A2U3KTT5</accession>
<dbReference type="AlphaFoldDB" id="A0A2U3KTT5"/>
<reference evidence="2" key="1">
    <citation type="submission" date="2018-02" db="EMBL/GenBank/DDBJ databases">
        <authorList>
            <person name="Hausmann B."/>
        </authorList>
    </citation>
    <scope>NUCLEOTIDE SEQUENCE [LARGE SCALE GENOMIC DNA]</scope>
    <source>
        <strain evidence="2">Peat soil MAG SbF1</strain>
    </source>
</reference>
<dbReference type="Proteomes" id="UP000238916">
    <property type="component" value="Unassembled WGS sequence"/>
</dbReference>
<proteinExistence type="predicted"/>
<name>A0A2U3KTT5_9FIRM</name>
<protein>
    <submittedName>
        <fullName evidence="1">Uncharacterized protein</fullName>
    </submittedName>
</protein>
<sequence>MRYTKVGFSDIRGIKKVYLERIWETQLQFVKNSSKKPNMDEGNNA</sequence>
<evidence type="ECO:0000313" key="2">
    <source>
        <dbReference type="Proteomes" id="UP000238916"/>
    </source>
</evidence>